<dbReference type="InterPro" id="IPR052933">
    <property type="entry name" value="DNA_Protect_Modify"/>
</dbReference>
<dbReference type="OrthoDB" id="9815272at2"/>
<keyword evidence="4" id="KW-0347">Helicase</keyword>
<evidence type="ECO:0000313" key="4">
    <source>
        <dbReference type="EMBL" id="SDN88105.1"/>
    </source>
</evidence>
<feature type="region of interest" description="Disordered" evidence="2">
    <location>
        <begin position="777"/>
        <end position="806"/>
    </location>
</feature>
<organism evidence="4 5">
    <name type="scientific">Acetanaerobacterium elongatum</name>
    <dbReference type="NCBI Taxonomy" id="258515"/>
    <lineage>
        <taxon>Bacteria</taxon>
        <taxon>Bacillati</taxon>
        <taxon>Bacillota</taxon>
        <taxon>Clostridia</taxon>
        <taxon>Eubacteriales</taxon>
        <taxon>Oscillospiraceae</taxon>
        <taxon>Acetanaerobacterium</taxon>
    </lineage>
</organism>
<evidence type="ECO:0000256" key="1">
    <source>
        <dbReference type="SAM" id="Coils"/>
    </source>
</evidence>
<evidence type="ECO:0000256" key="2">
    <source>
        <dbReference type="SAM" id="MobiDB-lite"/>
    </source>
</evidence>
<dbReference type="GO" id="GO:0004386">
    <property type="term" value="F:helicase activity"/>
    <property type="evidence" value="ECO:0007669"/>
    <property type="project" value="UniProtKB-KW"/>
</dbReference>
<dbReference type="InterPro" id="IPR001650">
    <property type="entry name" value="Helicase_C-like"/>
</dbReference>
<keyword evidence="4" id="KW-0547">Nucleotide-binding</keyword>
<reference evidence="4 5" key="1">
    <citation type="submission" date="2016-10" db="EMBL/GenBank/DDBJ databases">
        <authorList>
            <person name="de Groot N.N."/>
        </authorList>
    </citation>
    <scope>NUCLEOTIDE SEQUENCE [LARGE SCALE GENOMIC DNA]</scope>
    <source>
        <strain evidence="4 5">CGMCC 1.5012</strain>
    </source>
</reference>
<dbReference type="STRING" id="258515.SAMN05192585_13714"/>
<dbReference type="Pfam" id="PF00271">
    <property type="entry name" value="Helicase_C"/>
    <property type="match status" value="1"/>
</dbReference>
<keyword evidence="5" id="KW-1185">Reference proteome</keyword>
<dbReference type="PROSITE" id="PS51194">
    <property type="entry name" value="HELICASE_CTER"/>
    <property type="match status" value="1"/>
</dbReference>
<dbReference type="EMBL" id="FNID01000037">
    <property type="protein sequence ID" value="SDN88105.1"/>
    <property type="molecule type" value="Genomic_DNA"/>
</dbReference>
<dbReference type="InterPro" id="IPR027417">
    <property type="entry name" value="P-loop_NTPase"/>
</dbReference>
<dbReference type="Gene3D" id="3.40.50.300">
    <property type="entry name" value="P-loop containing nucleotide triphosphate hydrolases"/>
    <property type="match status" value="2"/>
</dbReference>
<dbReference type="PANTHER" id="PTHR41313:SF1">
    <property type="entry name" value="DNA METHYLASE ADENINE-SPECIFIC DOMAIN-CONTAINING PROTEIN"/>
    <property type="match status" value="1"/>
</dbReference>
<evidence type="ECO:0000313" key="5">
    <source>
        <dbReference type="Proteomes" id="UP000199182"/>
    </source>
</evidence>
<feature type="domain" description="Helicase C-terminal" evidence="3">
    <location>
        <begin position="387"/>
        <end position="548"/>
    </location>
</feature>
<feature type="coiled-coil region" evidence="1">
    <location>
        <begin position="101"/>
        <end position="149"/>
    </location>
</feature>
<evidence type="ECO:0000259" key="3">
    <source>
        <dbReference type="PROSITE" id="PS51194"/>
    </source>
</evidence>
<keyword evidence="4" id="KW-0378">Hydrolase</keyword>
<dbReference type="AlphaFoldDB" id="A0A1H0F0I4"/>
<protein>
    <submittedName>
        <fullName evidence="4">Helicase conserved C-terminal domain-containing protein</fullName>
    </submittedName>
</protein>
<proteinExistence type="predicted"/>
<dbReference type="PANTHER" id="PTHR41313">
    <property type="entry name" value="ADENINE-SPECIFIC METHYLTRANSFERASE"/>
    <property type="match status" value="1"/>
</dbReference>
<keyword evidence="1" id="KW-0175">Coiled coil</keyword>
<feature type="compositionally biased region" description="Polar residues" evidence="2">
    <location>
        <begin position="797"/>
        <end position="806"/>
    </location>
</feature>
<sequence>MLAHVVGAGKTFSMIAGAKEQLRVGLASKVAFVVPNHLTEQFGADCLVLYPSFKVMIASQKDFDRQNRQTFLSKIATGDIEAVVMGHSQFEKIMMSPDYQKQAIQNELDEIAFAIEDMREDKEGRSYTVKQMEKLRAGLSEQLKSLNDATKKDDLLTFEQLGINSLFVDEAHYYKNCAIFSKMRNVAGISNARAKKSSDMLMKCRYLSEIGGCVTFATGTPISNSMAETYVMQRYLQNDDLLDMDIRHFDEWAAQFGETVTTMEVAPEGNGYRPRTRFAKFYNMPELMTVFRKVADIRTSDMLDLKVPKVAGGKPTVVVCPPSQELLFFIKESIPRVQAIRDGNVKPTEDNMLKFTSDARKAGTDMRLIDPDCEYDLNGKVAQCVEKIFKHYTESAEDNGVQVIFSDFSAPNSSFNIPDELIFRLIERGIPSEQICTIWDTDNPIKREEMFEQLRNGDKRILIGSTQKCGAGTNIQKRLIALHHIDCPYRPSDIEQREGRILRQGNDYPEVYIYRYVTEKSFDSYLWQIVEQKQRFISQIMTSKSPSRTCEDVDEAVLSFAEVKAIASGDPRIKEKMEVDAELARMHTLQSGYKQQKYTLQDEIALRYPKAIETSKSHINLLEADIALAKENATEEFRMTIYGNSYAEREKAGELIRAVCAGVLGEDREFGSYGGFKLYASKKDMFDKTRVVIKGAGIHEAEVSEDNVGTVRRIENVVQGLAKALEYEKANLEQLNKSLSEAKEQFEQPFEYVERIEQLIKRRTELTCELDLNNKDELVSEDAPETNKPTEIKQPIPQRNMSPEMM</sequence>
<dbReference type="SUPFAM" id="SSF52540">
    <property type="entry name" value="P-loop containing nucleoside triphosphate hydrolases"/>
    <property type="match status" value="2"/>
</dbReference>
<dbReference type="Proteomes" id="UP000199182">
    <property type="component" value="Unassembled WGS sequence"/>
</dbReference>
<gene>
    <name evidence="4" type="ORF">SAMN05192585_13714</name>
</gene>
<name>A0A1H0F0I4_9FIRM</name>
<keyword evidence="4" id="KW-0067">ATP-binding</keyword>
<accession>A0A1H0F0I4</accession>